<evidence type="ECO:0000256" key="2">
    <source>
        <dbReference type="ARBA" id="ARBA00023125"/>
    </source>
</evidence>
<keyword evidence="6" id="KW-1185">Reference proteome</keyword>
<dbReference type="InterPro" id="IPR051011">
    <property type="entry name" value="Metal_resp_trans_reg"/>
</dbReference>
<evidence type="ECO:0000256" key="3">
    <source>
        <dbReference type="ARBA" id="ARBA00023163"/>
    </source>
</evidence>
<dbReference type="PROSITE" id="PS50987">
    <property type="entry name" value="HTH_ARSR_2"/>
    <property type="match status" value="1"/>
</dbReference>
<dbReference type="CDD" id="cd00090">
    <property type="entry name" value="HTH_ARSR"/>
    <property type="match status" value="1"/>
</dbReference>
<dbReference type="InterPro" id="IPR001845">
    <property type="entry name" value="HTH_ArsR_DNA-bd_dom"/>
</dbReference>
<proteinExistence type="predicted"/>
<dbReference type="AlphaFoldDB" id="A0A517QZE8"/>
<evidence type="ECO:0000259" key="4">
    <source>
        <dbReference type="PROSITE" id="PS50987"/>
    </source>
</evidence>
<reference evidence="5 6" key="1">
    <citation type="submission" date="2019-02" db="EMBL/GenBank/DDBJ databases">
        <title>Deep-cultivation of Planctomycetes and their phenomic and genomic characterization uncovers novel biology.</title>
        <authorList>
            <person name="Wiegand S."/>
            <person name="Jogler M."/>
            <person name="Boedeker C."/>
            <person name="Pinto D."/>
            <person name="Vollmers J."/>
            <person name="Rivas-Marin E."/>
            <person name="Kohn T."/>
            <person name="Peeters S.H."/>
            <person name="Heuer A."/>
            <person name="Rast P."/>
            <person name="Oberbeckmann S."/>
            <person name="Bunk B."/>
            <person name="Jeske O."/>
            <person name="Meyerdierks A."/>
            <person name="Storesund J.E."/>
            <person name="Kallscheuer N."/>
            <person name="Luecker S."/>
            <person name="Lage O.M."/>
            <person name="Pohl T."/>
            <person name="Merkel B.J."/>
            <person name="Hornburger P."/>
            <person name="Mueller R.-W."/>
            <person name="Bruemmer F."/>
            <person name="Labrenz M."/>
            <person name="Spormann A.M."/>
            <person name="Op den Camp H."/>
            <person name="Overmann J."/>
            <person name="Amann R."/>
            <person name="Jetten M.S.M."/>
            <person name="Mascher T."/>
            <person name="Medema M.H."/>
            <person name="Devos D.P."/>
            <person name="Kaster A.-K."/>
            <person name="Ovreas L."/>
            <person name="Rohde M."/>
            <person name="Galperin M.Y."/>
            <person name="Jogler C."/>
        </authorList>
    </citation>
    <scope>NUCLEOTIDE SEQUENCE [LARGE SCALE GENOMIC DNA]</scope>
    <source>
        <strain evidence="5 6">Pan189</strain>
    </source>
</reference>
<dbReference type="Gene3D" id="1.10.10.10">
    <property type="entry name" value="Winged helix-like DNA-binding domain superfamily/Winged helix DNA-binding domain"/>
    <property type="match status" value="1"/>
</dbReference>
<dbReference type="PRINTS" id="PR00778">
    <property type="entry name" value="HTHARSR"/>
</dbReference>
<dbReference type="EMBL" id="CP036268">
    <property type="protein sequence ID" value="QDT36973.1"/>
    <property type="molecule type" value="Genomic_DNA"/>
</dbReference>
<dbReference type="InterPro" id="IPR036390">
    <property type="entry name" value="WH_DNA-bd_sf"/>
</dbReference>
<keyword evidence="3" id="KW-0804">Transcription</keyword>
<sequence>MHSQTNRTRTSESLLDLDTLKQAAECLKTVAHPHRLRVIQMLLRGRYTVGELAAACEIPSHMASEHLRLMQRSGLLKSERDGRKTYYEVAEPHLADLMACIEGRFG</sequence>
<dbReference type="PANTHER" id="PTHR43132">
    <property type="entry name" value="ARSENICAL RESISTANCE OPERON REPRESSOR ARSR-RELATED"/>
    <property type="match status" value="1"/>
</dbReference>
<evidence type="ECO:0000313" key="5">
    <source>
        <dbReference type="EMBL" id="QDT36973.1"/>
    </source>
</evidence>
<dbReference type="GO" id="GO:0003677">
    <property type="term" value="F:DNA binding"/>
    <property type="evidence" value="ECO:0007669"/>
    <property type="project" value="UniProtKB-KW"/>
</dbReference>
<keyword evidence="1" id="KW-0805">Transcription regulation</keyword>
<keyword evidence="2" id="KW-0238">DNA-binding</keyword>
<dbReference type="Pfam" id="PF12840">
    <property type="entry name" value="HTH_20"/>
    <property type="match status" value="1"/>
</dbReference>
<gene>
    <name evidence="5" type="ORF">Pan189_13370</name>
</gene>
<dbReference type="Proteomes" id="UP000317318">
    <property type="component" value="Chromosome"/>
</dbReference>
<dbReference type="PANTHER" id="PTHR43132:SF2">
    <property type="entry name" value="ARSENICAL RESISTANCE OPERON REPRESSOR ARSR-RELATED"/>
    <property type="match status" value="1"/>
</dbReference>
<dbReference type="NCBIfam" id="NF033788">
    <property type="entry name" value="HTH_metalloreg"/>
    <property type="match status" value="1"/>
</dbReference>
<dbReference type="OrthoDB" id="9802016at2"/>
<dbReference type="RefSeq" id="WP_145363129.1">
    <property type="nucleotide sequence ID" value="NZ_CP036268.1"/>
</dbReference>
<dbReference type="SMART" id="SM00418">
    <property type="entry name" value="HTH_ARSR"/>
    <property type="match status" value="1"/>
</dbReference>
<protein>
    <submittedName>
        <fullName evidence="5">Putative HTH-type transcriptional regulator</fullName>
    </submittedName>
</protein>
<dbReference type="InterPro" id="IPR036388">
    <property type="entry name" value="WH-like_DNA-bd_sf"/>
</dbReference>
<evidence type="ECO:0000313" key="6">
    <source>
        <dbReference type="Proteomes" id="UP000317318"/>
    </source>
</evidence>
<dbReference type="KEGG" id="svp:Pan189_13370"/>
<accession>A0A517QZE8</accession>
<feature type="domain" description="HTH arsR-type" evidence="4">
    <location>
        <begin position="15"/>
        <end position="106"/>
    </location>
</feature>
<dbReference type="GO" id="GO:0003700">
    <property type="term" value="F:DNA-binding transcription factor activity"/>
    <property type="evidence" value="ECO:0007669"/>
    <property type="project" value="InterPro"/>
</dbReference>
<organism evidence="5 6">
    <name type="scientific">Stratiformator vulcanicus</name>
    <dbReference type="NCBI Taxonomy" id="2527980"/>
    <lineage>
        <taxon>Bacteria</taxon>
        <taxon>Pseudomonadati</taxon>
        <taxon>Planctomycetota</taxon>
        <taxon>Planctomycetia</taxon>
        <taxon>Planctomycetales</taxon>
        <taxon>Planctomycetaceae</taxon>
        <taxon>Stratiformator</taxon>
    </lineage>
</organism>
<evidence type="ECO:0000256" key="1">
    <source>
        <dbReference type="ARBA" id="ARBA00023015"/>
    </source>
</evidence>
<name>A0A517QZE8_9PLAN</name>
<dbReference type="InterPro" id="IPR011991">
    <property type="entry name" value="ArsR-like_HTH"/>
</dbReference>
<dbReference type="SUPFAM" id="SSF46785">
    <property type="entry name" value="Winged helix' DNA-binding domain"/>
    <property type="match status" value="1"/>
</dbReference>